<dbReference type="InterPro" id="IPR039896">
    <property type="entry name" value="Red-like"/>
</dbReference>
<dbReference type="EMBL" id="KZ559600">
    <property type="protein sequence ID" value="PLN77226.1"/>
    <property type="molecule type" value="Genomic_DNA"/>
</dbReference>
<evidence type="ECO:0000313" key="6">
    <source>
        <dbReference type="EMBL" id="PLN77226.1"/>
    </source>
</evidence>
<feature type="compositionally biased region" description="Basic residues" evidence="4">
    <location>
        <begin position="510"/>
        <end position="521"/>
    </location>
</feature>
<feature type="region of interest" description="Disordered" evidence="4">
    <location>
        <begin position="1"/>
        <end position="58"/>
    </location>
</feature>
<proteinExistence type="predicted"/>
<keyword evidence="3" id="KW-0175">Coiled coil</keyword>
<dbReference type="InterPro" id="IPR012916">
    <property type="entry name" value="RED_N"/>
</dbReference>
<dbReference type="PANTHER" id="PTHR12765">
    <property type="entry name" value="RED PROTEIN IK FACTOR CYTOKINE IK"/>
    <property type="match status" value="1"/>
</dbReference>
<dbReference type="OrthoDB" id="3366823at2759"/>
<name>A0A2J5HJG0_9EURO</name>
<evidence type="ECO:0000256" key="1">
    <source>
        <dbReference type="ARBA" id="ARBA00004123"/>
    </source>
</evidence>
<evidence type="ECO:0000256" key="2">
    <source>
        <dbReference type="ARBA" id="ARBA00023242"/>
    </source>
</evidence>
<comment type="subcellular location">
    <subcellularLocation>
        <location evidence="1">Nucleus</location>
    </subcellularLocation>
</comment>
<evidence type="ECO:0000256" key="3">
    <source>
        <dbReference type="SAM" id="Coils"/>
    </source>
</evidence>
<feature type="compositionally biased region" description="Basic and acidic residues" evidence="4">
    <location>
        <begin position="230"/>
        <end position="241"/>
    </location>
</feature>
<feature type="coiled-coil region" evidence="3">
    <location>
        <begin position="110"/>
        <end position="147"/>
    </location>
</feature>
<organism evidence="6 7">
    <name type="scientific">Aspergillus taichungensis</name>
    <dbReference type="NCBI Taxonomy" id="482145"/>
    <lineage>
        <taxon>Eukaryota</taxon>
        <taxon>Fungi</taxon>
        <taxon>Dikarya</taxon>
        <taxon>Ascomycota</taxon>
        <taxon>Pezizomycotina</taxon>
        <taxon>Eurotiomycetes</taxon>
        <taxon>Eurotiomycetidae</taxon>
        <taxon>Eurotiales</taxon>
        <taxon>Aspergillaceae</taxon>
        <taxon>Aspergillus</taxon>
        <taxon>Aspergillus subgen. Circumdati</taxon>
    </lineage>
</organism>
<accession>A0A2J5HJG0</accession>
<feature type="compositionally biased region" description="Acidic residues" evidence="4">
    <location>
        <begin position="494"/>
        <end position="504"/>
    </location>
</feature>
<dbReference type="GO" id="GO:0005634">
    <property type="term" value="C:nucleus"/>
    <property type="evidence" value="ECO:0007669"/>
    <property type="project" value="UniProtKB-SubCell"/>
</dbReference>
<feature type="compositionally biased region" description="Low complexity" evidence="4">
    <location>
        <begin position="429"/>
        <end position="441"/>
    </location>
</feature>
<feature type="compositionally biased region" description="Acidic residues" evidence="4">
    <location>
        <begin position="444"/>
        <end position="458"/>
    </location>
</feature>
<feature type="compositionally biased region" description="Basic and acidic residues" evidence="4">
    <location>
        <begin position="255"/>
        <end position="287"/>
    </location>
</feature>
<gene>
    <name evidence="6" type="ORF">BDW42DRAFT_7298</name>
</gene>
<evidence type="ECO:0000313" key="7">
    <source>
        <dbReference type="Proteomes" id="UP000235023"/>
    </source>
</evidence>
<sequence length="537" mass="58093">MNNNQFRRLVLDTPNASKSRDARSPGAPSTSPGAAATGPAGSNALGSRLRPNIPMTPRNLQGVNFARQLAESRAGAHPQKRFKSSAAPKGAKLPTGYQDRAAALRGETAHDDDAEKKEDVEARVRALEELVKKGELERETFEKLRAELGVGGDLGSTHLVKGLDWELLRRVKAGEDVDAPSQPPAEEEKKEDVVEDVDEALERALEGIPEGPVEKEATKKKKGNMAPPRRSRDEILREFRASRAAAAAPPPEPALGDKFKRISAARPEKQKQRFVEVDEATGRRREVLVITEADGKSKRKTRWLDPPGTNKPPPALLEPRKDAQPLGMAVPAEIAAKQAAAAAEDEDDDDIFAGAGNDYNVADELGADDSGSEDSEGEVNQGEKPSASTDHPPPTTNAPTRPRNYFSTTTTETPDEPDRTNPLTRDPTLLAALKRAAALRQAGEDGEDGGEGENEEGVDAATALRRKKFLEEARRREAQDAADMDLGFGSSRIEDDEDEEGIVVEEERGGKKRKRGPKKRKGDKDSAADVLGVLRGR</sequence>
<feature type="domain" description="RED-like N-terminal" evidence="5">
    <location>
        <begin position="82"/>
        <end position="221"/>
    </location>
</feature>
<feature type="compositionally biased region" description="Low complexity" evidence="4">
    <location>
        <begin position="397"/>
        <end position="412"/>
    </location>
</feature>
<feature type="compositionally biased region" description="Low complexity" evidence="4">
    <location>
        <begin position="24"/>
        <end position="42"/>
    </location>
</feature>
<feature type="compositionally biased region" description="Low complexity" evidence="4">
    <location>
        <begin position="329"/>
        <end position="342"/>
    </location>
</feature>
<feature type="compositionally biased region" description="Acidic residues" evidence="4">
    <location>
        <begin position="365"/>
        <end position="377"/>
    </location>
</feature>
<keyword evidence="7" id="KW-1185">Reference proteome</keyword>
<protein>
    <recommendedName>
        <fullName evidence="5">RED-like N-terminal domain-containing protein</fullName>
    </recommendedName>
</protein>
<dbReference type="AlphaFoldDB" id="A0A2J5HJG0"/>
<evidence type="ECO:0000256" key="4">
    <source>
        <dbReference type="SAM" id="MobiDB-lite"/>
    </source>
</evidence>
<reference evidence="7" key="1">
    <citation type="submission" date="2017-12" db="EMBL/GenBank/DDBJ databases">
        <authorList>
            <consortium name="DOE Joint Genome Institute"/>
            <person name="Mondo S.J."/>
            <person name="Kjaerbolling I."/>
            <person name="Vesth T.C."/>
            <person name="Frisvad J.C."/>
            <person name="Nybo J.L."/>
            <person name="Theobald S."/>
            <person name="Kuo A."/>
            <person name="Bowyer P."/>
            <person name="Matsuda Y."/>
            <person name="Lyhne E.K."/>
            <person name="Kogle M.E."/>
            <person name="Clum A."/>
            <person name="Lipzen A."/>
            <person name="Salamov A."/>
            <person name="Ngan C.Y."/>
            <person name="Daum C."/>
            <person name="Chiniquy J."/>
            <person name="Barry K."/>
            <person name="LaButti K."/>
            <person name="Haridas S."/>
            <person name="Simmons B.A."/>
            <person name="Magnuson J.K."/>
            <person name="Mortensen U.H."/>
            <person name="Larsen T.O."/>
            <person name="Grigoriev I.V."/>
            <person name="Baker S.E."/>
            <person name="Andersen M.R."/>
            <person name="Nordberg H.P."/>
            <person name="Cantor M.N."/>
            <person name="Hua S.X."/>
        </authorList>
    </citation>
    <scope>NUCLEOTIDE SEQUENCE [LARGE SCALE GENOMIC DNA]</scope>
    <source>
        <strain evidence="7">IBT 19404</strain>
    </source>
</reference>
<dbReference type="Pfam" id="PF07808">
    <property type="entry name" value="RED_N"/>
    <property type="match status" value="1"/>
</dbReference>
<feature type="region of interest" description="Disordered" evidence="4">
    <location>
        <begin position="71"/>
        <end position="95"/>
    </location>
</feature>
<feature type="region of interest" description="Disordered" evidence="4">
    <location>
        <begin position="474"/>
        <end position="537"/>
    </location>
</feature>
<evidence type="ECO:0000259" key="5">
    <source>
        <dbReference type="Pfam" id="PF07808"/>
    </source>
</evidence>
<feature type="region of interest" description="Disordered" evidence="4">
    <location>
        <begin position="174"/>
        <end position="461"/>
    </location>
</feature>
<keyword evidence="2" id="KW-0539">Nucleus</keyword>
<dbReference type="Proteomes" id="UP000235023">
    <property type="component" value="Unassembled WGS sequence"/>
</dbReference>